<protein>
    <submittedName>
        <fullName evidence="1">Uncharacterized protein</fullName>
    </submittedName>
</protein>
<dbReference type="AlphaFoldDB" id="Q8P6G0"/>
<organism evidence="1 2">
    <name type="scientific">Xanthomonas campestris pv. campestris (strain ATCC 33913 / DSM 3586 / NCPPB 528 / LMG 568 / P 25)</name>
    <dbReference type="NCBI Taxonomy" id="190485"/>
    <lineage>
        <taxon>Bacteria</taxon>
        <taxon>Pseudomonadati</taxon>
        <taxon>Pseudomonadota</taxon>
        <taxon>Gammaproteobacteria</taxon>
        <taxon>Lysobacterales</taxon>
        <taxon>Lysobacteraceae</taxon>
        <taxon>Xanthomonas</taxon>
    </lineage>
</organism>
<dbReference type="KEGG" id="xcc:XCC3009"/>
<dbReference type="EMBL" id="AE008922">
    <property type="protein sequence ID" value="AAM42281.1"/>
    <property type="molecule type" value="Genomic_DNA"/>
</dbReference>
<dbReference type="HOGENOM" id="CLU_3406120_0_0_6"/>
<gene>
    <name evidence="1" type="ordered locus">XCC3009</name>
</gene>
<proteinExistence type="predicted"/>
<reference evidence="1 2" key="1">
    <citation type="journal article" date="2002" name="Nature">
        <title>Comparison of the genomes of two Xanthomonas pathogens with differing host specificities.</title>
        <authorList>
            <person name="da Silva A.C."/>
            <person name="Ferro J.A."/>
            <person name="Reinach F.C."/>
            <person name="Farah C.S."/>
            <person name="Furlan L.R."/>
            <person name="Quaggio R.B."/>
            <person name="Monteiro-Vitorello C.B."/>
            <person name="Van Sluys M.A."/>
            <person name="Almeida N.F."/>
            <person name="Alves L.M."/>
            <person name="do Amaral A.M."/>
            <person name="Bertolini M.C."/>
            <person name="Camargo L.E."/>
            <person name="Camarotte G."/>
            <person name="Cannavan F."/>
            <person name="Cardozo J."/>
            <person name="Chambergo F."/>
            <person name="Ciapina L.P."/>
            <person name="Cicarelli R.M."/>
            <person name="Coutinho L.L."/>
            <person name="Cursino-Santos J.R."/>
            <person name="El-Dorry H."/>
            <person name="Faria J.B."/>
            <person name="Ferreira A.J."/>
            <person name="Ferreira R.C."/>
            <person name="Ferro M.I."/>
            <person name="Formighieri E.F."/>
            <person name="Franco M.C."/>
            <person name="Greggio C.C."/>
            <person name="Gruber A."/>
            <person name="Katsuyama A.M."/>
            <person name="Kishi L.T."/>
            <person name="Leite R.P."/>
            <person name="Lemos E.G."/>
            <person name="Lemos M.V."/>
            <person name="Locali E.C."/>
            <person name="Machado M.A."/>
            <person name="Madeira A.M."/>
            <person name="Martinez-Rossi N.M."/>
            <person name="Martins E.C."/>
            <person name="Meidanis J."/>
            <person name="Menck C.F."/>
            <person name="Miyaki C.Y."/>
            <person name="Moon D.H."/>
            <person name="Moreira L.M."/>
            <person name="Novo M.T."/>
            <person name="Okura V.K."/>
            <person name="Oliveira M.C."/>
            <person name="Oliveira V.R."/>
            <person name="Pereira H.A."/>
            <person name="Rossi A."/>
            <person name="Sena J.A."/>
            <person name="Silva C."/>
            <person name="de Souza R.F."/>
            <person name="Spinola L.A."/>
            <person name="Takita M.A."/>
            <person name="Tamura R.E."/>
            <person name="Teixeira E.C."/>
            <person name="Tezza R.I."/>
            <person name="Trindade dos Santos M."/>
            <person name="Truffi D."/>
            <person name="Tsai S.M."/>
            <person name="White F.F."/>
            <person name="Setubal J.C."/>
            <person name="Kitajima J.P."/>
        </authorList>
    </citation>
    <scope>NUCLEOTIDE SEQUENCE [LARGE SCALE GENOMIC DNA]</scope>
    <source>
        <strain evidence="2">ATCC 33913 / DSM 3586 / NCPPB 528 / LMG 568 / P 25</strain>
    </source>
</reference>
<dbReference type="EnsemblBacteria" id="AAM42281">
    <property type="protein sequence ID" value="AAM42281"/>
    <property type="gene ID" value="XCC3009"/>
</dbReference>
<evidence type="ECO:0000313" key="2">
    <source>
        <dbReference type="Proteomes" id="UP000001010"/>
    </source>
</evidence>
<name>Q8P6G0_XANCP</name>
<dbReference type="Proteomes" id="UP000001010">
    <property type="component" value="Chromosome"/>
</dbReference>
<evidence type="ECO:0000313" key="1">
    <source>
        <dbReference type="EMBL" id="AAM42281.1"/>
    </source>
</evidence>
<keyword evidence="2" id="KW-1185">Reference proteome</keyword>
<dbReference type="STRING" id="190485.XCC3009"/>
<accession>Q8P6G0</accession>
<sequence length="30" mass="3301">MHRIRVLRQTAPADSNVVQLGLRLRGGTGQ</sequence>